<sequence>MSEPQNSSSSSSRAEERSPTNEGTFSGNDGEFFRCLEEFIEQEKRYLKCPEEGPHELRYVIYRHVFNKVIGRATAYRRLLLAVKTEYDDVIGALQRTEDEARTALRTVVASKSHSTSLMTCQRRAAHMRDRICVLRRETAELQEEMKRQKLSEGQRTWIPGLTVAESEDPEALDRHLKHLESQRAALLDWKSHCVSLEVKAELDAKLQAAEDHKDQLSSKNRRLKVLYKLLSLLSDRLSSREHGKQQVPLEEFLESTVENFRQTSGMDDDAHNIDAKLFEHEEPTGVDESKHLEDYLDRFIELFDSAQYEEAALLAARSPRGVLRNLDTMEMFKGVKAPPGSPPPLVLFFQALLITVPAGGELPAGLSLQLVCCFLQRGATQLVTHAVSNNKLSFSEDLGDLLTEHAQKNPRVADVCLALATVVYEACGTDRKTALSMCRRGLIHSAANFMDHCKELTAEDCMWVLCLSPSLSLLQLLTEPQQGRAAILSVGVACSTLLSDPQQQQQQLALQLLDILVSRGPGVLEEAILQDSSSSLDLWTNVASLCSELNRADLSRAVLAVLLGQSGTSVLSPDLEGARLMEHVFF</sequence>
<dbReference type="SUPFAM" id="SSF48371">
    <property type="entry name" value="ARM repeat"/>
    <property type="match status" value="1"/>
</dbReference>
<dbReference type="Pfam" id="PF13838">
    <property type="entry name" value="Clathrin_H_link"/>
    <property type="match status" value="1"/>
</dbReference>
<evidence type="ECO:0000313" key="5">
    <source>
        <dbReference type="EMBL" id="TDH01639.1"/>
    </source>
</evidence>
<dbReference type="EMBL" id="SCKG01000017">
    <property type="protein sequence ID" value="TDH01639.1"/>
    <property type="molecule type" value="Genomic_DNA"/>
</dbReference>
<feature type="domain" description="Translin-associated factor X-interacting protein 1 N-terminal" evidence="4">
    <location>
        <begin position="37"/>
        <end position="148"/>
    </location>
</feature>
<evidence type="ECO:0000313" key="6">
    <source>
        <dbReference type="Proteomes" id="UP000295070"/>
    </source>
</evidence>
<evidence type="ECO:0000256" key="1">
    <source>
        <dbReference type="ARBA" id="ARBA00023054"/>
    </source>
</evidence>
<dbReference type="InterPro" id="IPR012331">
    <property type="entry name" value="Clathrin_H-chain_linker"/>
</dbReference>
<dbReference type="Gene3D" id="1.25.40.30">
    <property type="match status" value="1"/>
</dbReference>
<proteinExistence type="predicted"/>
<evidence type="ECO:0000256" key="2">
    <source>
        <dbReference type="SAM" id="Coils"/>
    </source>
</evidence>
<accession>A0A484CCN2</accession>
<organism evidence="5 6">
    <name type="scientific">Perca flavescens</name>
    <name type="common">American yellow perch</name>
    <name type="synonym">Morone flavescens</name>
    <dbReference type="NCBI Taxonomy" id="8167"/>
    <lineage>
        <taxon>Eukaryota</taxon>
        <taxon>Metazoa</taxon>
        <taxon>Chordata</taxon>
        <taxon>Craniata</taxon>
        <taxon>Vertebrata</taxon>
        <taxon>Euteleostomi</taxon>
        <taxon>Actinopterygii</taxon>
        <taxon>Neopterygii</taxon>
        <taxon>Teleostei</taxon>
        <taxon>Neoteleostei</taxon>
        <taxon>Acanthomorphata</taxon>
        <taxon>Eupercaria</taxon>
        <taxon>Perciformes</taxon>
        <taxon>Percoidei</taxon>
        <taxon>Percidae</taxon>
        <taxon>Percinae</taxon>
        <taxon>Perca</taxon>
    </lineage>
</organism>
<name>A0A484CCN2_PERFV</name>
<dbReference type="Proteomes" id="UP000295070">
    <property type="component" value="Chromosome 17"/>
</dbReference>
<feature type="region of interest" description="Disordered" evidence="3">
    <location>
        <begin position="1"/>
        <end position="29"/>
    </location>
</feature>
<dbReference type="Pfam" id="PF15739">
    <property type="entry name" value="TSNAXIP1_N"/>
    <property type="match status" value="1"/>
</dbReference>
<evidence type="ECO:0000259" key="4">
    <source>
        <dbReference type="Pfam" id="PF15739"/>
    </source>
</evidence>
<reference evidence="5 6" key="1">
    <citation type="submission" date="2019-01" db="EMBL/GenBank/DDBJ databases">
        <title>A chromosome-scale genome assembly of the yellow perch, Perca flavescens.</title>
        <authorList>
            <person name="Feron R."/>
            <person name="Morvezen R."/>
            <person name="Bestin A."/>
            <person name="Haffray P."/>
            <person name="Klopp C."/>
            <person name="Zahm M."/>
            <person name="Cabau C."/>
            <person name="Roques C."/>
            <person name="Donnadieu C."/>
            <person name="Bouchez O."/>
            <person name="Christie M."/>
            <person name="Larson W."/>
            <person name="Guiguen Y."/>
        </authorList>
    </citation>
    <scope>NUCLEOTIDE SEQUENCE [LARGE SCALE GENOMIC DNA]</scope>
    <source>
        <strain evidence="5">YP-PL-M2</strain>
        <tissue evidence="5">Blood</tissue>
    </source>
</reference>
<dbReference type="PANTHER" id="PTHR10292">
    <property type="entry name" value="CLATHRIN HEAVY CHAIN RELATED"/>
    <property type="match status" value="1"/>
</dbReference>
<protein>
    <recommendedName>
        <fullName evidence="4">Translin-associated factor X-interacting protein 1 N-terminal domain-containing protein</fullName>
    </recommendedName>
</protein>
<gene>
    <name evidence="5" type="ORF">EPR50_G00182380</name>
</gene>
<keyword evidence="6" id="KW-1185">Reference proteome</keyword>
<evidence type="ECO:0000256" key="3">
    <source>
        <dbReference type="SAM" id="MobiDB-lite"/>
    </source>
</evidence>
<dbReference type="PANTHER" id="PTHR10292:SF11">
    <property type="entry name" value="CLATHRIN HEAVY CHAIN LINKER DOMAIN-CONTAINING PROTEIN 1"/>
    <property type="match status" value="1"/>
</dbReference>
<dbReference type="InterPro" id="IPR016024">
    <property type="entry name" value="ARM-type_fold"/>
</dbReference>
<dbReference type="AlphaFoldDB" id="A0A484CCN2"/>
<dbReference type="InterPro" id="IPR032755">
    <property type="entry name" value="TSNAXIP1_N"/>
</dbReference>
<dbReference type="STRING" id="8167.A0A484CCN2"/>
<feature type="coiled-coil region" evidence="2">
    <location>
        <begin position="200"/>
        <end position="227"/>
    </location>
</feature>
<keyword evidence="1 2" id="KW-0175">Coiled coil</keyword>
<comment type="caution">
    <text evidence="5">The sequence shown here is derived from an EMBL/GenBank/DDBJ whole genome shotgun (WGS) entry which is preliminary data.</text>
</comment>